<evidence type="ECO:0000313" key="3">
    <source>
        <dbReference type="Proteomes" id="UP001597368"/>
    </source>
</evidence>
<dbReference type="InterPro" id="IPR036291">
    <property type="entry name" value="NAD(P)-bd_dom_sf"/>
</dbReference>
<dbReference type="PANTHER" id="PTHR43355:SF2">
    <property type="entry name" value="FLAVIN REDUCTASE (NADPH)"/>
    <property type="match status" value="1"/>
</dbReference>
<organism evidence="2 3">
    <name type="scientific">Nonomuraea mangrovi</name>
    <dbReference type="NCBI Taxonomy" id="2316207"/>
    <lineage>
        <taxon>Bacteria</taxon>
        <taxon>Bacillati</taxon>
        <taxon>Actinomycetota</taxon>
        <taxon>Actinomycetes</taxon>
        <taxon>Streptosporangiales</taxon>
        <taxon>Streptosporangiaceae</taxon>
        <taxon>Nonomuraea</taxon>
    </lineage>
</organism>
<dbReference type="InterPro" id="IPR051606">
    <property type="entry name" value="Polyketide_Oxido-like"/>
</dbReference>
<evidence type="ECO:0000313" key="2">
    <source>
        <dbReference type="EMBL" id="MFD1933161.1"/>
    </source>
</evidence>
<dbReference type="SUPFAM" id="SSF51735">
    <property type="entry name" value="NAD(P)-binding Rossmann-fold domains"/>
    <property type="match status" value="1"/>
</dbReference>
<dbReference type="Proteomes" id="UP001597368">
    <property type="component" value="Unassembled WGS sequence"/>
</dbReference>
<dbReference type="Pfam" id="PF13460">
    <property type="entry name" value="NAD_binding_10"/>
    <property type="match status" value="1"/>
</dbReference>
<dbReference type="Gene3D" id="3.40.50.720">
    <property type="entry name" value="NAD(P)-binding Rossmann-like Domain"/>
    <property type="match status" value="1"/>
</dbReference>
<name>A0ABW4SX17_9ACTN</name>
<accession>A0ABW4SX17</accession>
<dbReference type="EMBL" id="JBHUFV010000024">
    <property type="protein sequence ID" value="MFD1933161.1"/>
    <property type="molecule type" value="Genomic_DNA"/>
</dbReference>
<proteinExistence type="predicted"/>
<sequence>MKIAVIGATGNLGGAVAREAATRGHEVTALSSRDVDVLDPASIKPAVAGHDAVVASVKGADHLVPRGAAALLDALPDAGVDRLLFVGGGGSLTSPEGRRFVDSPGFPPQYLETALDQAAALDLLRAADTTVDWSYVSPPPMHLVEGDKTGGYRAEATDTPLTDDQGESRISTGDFASAIVDALERRDFVRQRFTVAY</sequence>
<reference evidence="3" key="1">
    <citation type="journal article" date="2019" name="Int. J. Syst. Evol. Microbiol.">
        <title>The Global Catalogue of Microorganisms (GCM) 10K type strain sequencing project: providing services to taxonomists for standard genome sequencing and annotation.</title>
        <authorList>
            <consortium name="The Broad Institute Genomics Platform"/>
            <consortium name="The Broad Institute Genome Sequencing Center for Infectious Disease"/>
            <person name="Wu L."/>
            <person name="Ma J."/>
        </authorList>
    </citation>
    <scope>NUCLEOTIDE SEQUENCE [LARGE SCALE GENOMIC DNA]</scope>
    <source>
        <strain evidence="3">ICMP 6774ER</strain>
    </source>
</reference>
<keyword evidence="3" id="KW-1185">Reference proteome</keyword>
<feature type="domain" description="NAD(P)-binding" evidence="1">
    <location>
        <begin position="7"/>
        <end position="184"/>
    </location>
</feature>
<evidence type="ECO:0000259" key="1">
    <source>
        <dbReference type="Pfam" id="PF13460"/>
    </source>
</evidence>
<dbReference type="PANTHER" id="PTHR43355">
    <property type="entry name" value="FLAVIN REDUCTASE (NADPH)"/>
    <property type="match status" value="1"/>
</dbReference>
<gene>
    <name evidence="2" type="ORF">ACFSKW_16930</name>
</gene>
<comment type="caution">
    <text evidence="2">The sequence shown here is derived from an EMBL/GenBank/DDBJ whole genome shotgun (WGS) entry which is preliminary data.</text>
</comment>
<dbReference type="InterPro" id="IPR016040">
    <property type="entry name" value="NAD(P)-bd_dom"/>
</dbReference>
<dbReference type="RefSeq" id="WP_379573206.1">
    <property type="nucleotide sequence ID" value="NZ_JBHUFV010000024.1"/>
</dbReference>
<protein>
    <submittedName>
        <fullName evidence="2">NAD(P)-dependent oxidoreductase</fullName>
    </submittedName>
</protein>